<keyword evidence="1" id="KW-0472">Membrane</keyword>
<reference evidence="2 3" key="1">
    <citation type="journal article" date="2009" name="J. Bacteriol.">
        <title>Complete genome sequence of the anaerobic, protein-degrading hyperthermophilic crenarchaeon Desulfurococcus kamchatkensis.</title>
        <authorList>
            <person name="Ravin N.V."/>
            <person name="Mardanov A.V."/>
            <person name="Beletsky A.V."/>
            <person name="Kublanov I.V."/>
            <person name="Kolganova T.V."/>
            <person name="Lebedinsky A.V."/>
            <person name="Chernyh N.A."/>
            <person name="Bonch-Osmolovskaya E.A."/>
            <person name="Skryabin K.G."/>
        </authorList>
    </citation>
    <scope>NUCLEOTIDE SEQUENCE [LARGE SCALE GENOMIC DNA]</scope>
    <source>
        <strain evidence="3">DSM 18924 / JCM 16383 / VKM B-2413 / 1221n</strain>
    </source>
</reference>
<feature type="transmembrane region" description="Helical" evidence="1">
    <location>
        <begin position="55"/>
        <end position="77"/>
    </location>
</feature>
<dbReference type="HOGENOM" id="CLU_1044347_0_0_2"/>
<evidence type="ECO:0000313" key="3">
    <source>
        <dbReference type="Proteomes" id="UP000006903"/>
    </source>
</evidence>
<dbReference type="AlphaFoldDB" id="B8D2K0"/>
<evidence type="ECO:0008006" key="4">
    <source>
        <dbReference type="Google" id="ProtNLM"/>
    </source>
</evidence>
<dbReference type="EMBL" id="CP001140">
    <property type="protein sequence ID" value="ACL10581.1"/>
    <property type="molecule type" value="Genomic_DNA"/>
</dbReference>
<dbReference type="Proteomes" id="UP000006903">
    <property type="component" value="Chromosome"/>
</dbReference>
<dbReference type="STRING" id="490899.DKAM_0255"/>
<feature type="transmembrane region" description="Helical" evidence="1">
    <location>
        <begin position="98"/>
        <end position="127"/>
    </location>
</feature>
<sequence>MKEVITQTLTAYFKAEMLREHGFWISLIGFTLWGFLFIGPIVLFSPSSLDKQVTAGYTLVSMLVFSSYMTATWDWSSHLRWMLRSGVLEQAIVAGRSLYLYFIGLLPVSLMWLVIEFGEIYLLLTLLYAPPYLSVSDPLLFFTVLAMILTVLAAHSLLLGASILASGTSNIIVELLSWIIPIASGGLTPLASMPRLVQIVALATPYSYPAELLRHVLLKAPVVMPTDKLILYGLPYALAYLITALAVNHYVFTRIRRNGVPSIGMY</sequence>
<dbReference type="eggNOG" id="arCOG01465">
    <property type="taxonomic scope" value="Archaea"/>
</dbReference>
<feature type="transmembrane region" description="Helical" evidence="1">
    <location>
        <begin position="171"/>
        <end position="191"/>
    </location>
</feature>
<feature type="transmembrane region" description="Helical" evidence="1">
    <location>
        <begin position="21"/>
        <end position="43"/>
    </location>
</feature>
<dbReference type="KEGG" id="dka:DKAM_0255"/>
<protein>
    <recommendedName>
        <fullName evidence="4">ABC-2 type transporter</fullName>
    </recommendedName>
</protein>
<organism evidence="2 3">
    <name type="scientific">Desulfurococcus amylolyticus (strain DSM 18924 / JCM 16383 / VKM B-2413 / 1221n)</name>
    <name type="common">Desulfurococcus kamchatkensis</name>
    <dbReference type="NCBI Taxonomy" id="490899"/>
    <lineage>
        <taxon>Archaea</taxon>
        <taxon>Thermoproteota</taxon>
        <taxon>Thermoprotei</taxon>
        <taxon>Desulfurococcales</taxon>
        <taxon>Desulfurococcaceae</taxon>
        <taxon>Desulfurococcus</taxon>
    </lineage>
</organism>
<accession>B8D2K0</accession>
<dbReference type="GeneID" id="7171529"/>
<proteinExistence type="predicted"/>
<feature type="transmembrane region" description="Helical" evidence="1">
    <location>
        <begin position="229"/>
        <end position="252"/>
    </location>
</feature>
<evidence type="ECO:0000313" key="2">
    <source>
        <dbReference type="EMBL" id="ACL10581.1"/>
    </source>
</evidence>
<name>B8D2K0_DESA1</name>
<dbReference type="RefSeq" id="WP_012607923.1">
    <property type="nucleotide sequence ID" value="NC_011766.1"/>
</dbReference>
<gene>
    <name evidence="2" type="ordered locus">DKAM_0255</name>
</gene>
<keyword evidence="1" id="KW-1133">Transmembrane helix</keyword>
<keyword evidence="1" id="KW-0812">Transmembrane</keyword>
<feature type="transmembrane region" description="Helical" evidence="1">
    <location>
        <begin position="139"/>
        <end position="159"/>
    </location>
</feature>
<evidence type="ECO:0000256" key="1">
    <source>
        <dbReference type="SAM" id="Phobius"/>
    </source>
</evidence>